<dbReference type="Proteomes" id="UP001497482">
    <property type="component" value="Chromosome 19"/>
</dbReference>
<evidence type="ECO:0000256" key="1">
    <source>
        <dbReference type="SAM" id="MobiDB-lite"/>
    </source>
</evidence>
<name>A0AAV2KL40_KNICA</name>
<reference evidence="2 3" key="1">
    <citation type="submission" date="2024-04" db="EMBL/GenBank/DDBJ databases">
        <authorList>
            <person name="Waldvogel A.-M."/>
            <person name="Schoenle A."/>
        </authorList>
    </citation>
    <scope>NUCLEOTIDE SEQUENCE [LARGE SCALE GENOMIC DNA]</scope>
</reference>
<dbReference type="EMBL" id="OZ035841">
    <property type="protein sequence ID" value="CAL1590582.1"/>
    <property type="molecule type" value="Genomic_DNA"/>
</dbReference>
<sequence>MDRRGLDNCTYGCPQLCRKVESVGVIESQGSEMPHTPAARPTDRDGAEPKAEEAYGPLVSRAGSWSPARVRVTDRRLTK</sequence>
<feature type="compositionally biased region" description="Basic and acidic residues" evidence="1">
    <location>
        <begin position="41"/>
        <end position="53"/>
    </location>
</feature>
<keyword evidence="3" id="KW-1185">Reference proteome</keyword>
<gene>
    <name evidence="2" type="ORF">KC01_LOCUS20076</name>
</gene>
<accession>A0AAV2KL40</accession>
<evidence type="ECO:0000313" key="2">
    <source>
        <dbReference type="EMBL" id="CAL1590582.1"/>
    </source>
</evidence>
<protein>
    <submittedName>
        <fullName evidence="2">Uncharacterized protein</fullName>
    </submittedName>
</protein>
<dbReference type="AlphaFoldDB" id="A0AAV2KL40"/>
<feature type="region of interest" description="Disordered" evidence="1">
    <location>
        <begin position="28"/>
        <end position="60"/>
    </location>
</feature>
<proteinExistence type="predicted"/>
<organism evidence="2 3">
    <name type="scientific">Knipowitschia caucasica</name>
    <name type="common">Caucasian dwarf goby</name>
    <name type="synonym">Pomatoschistus caucasicus</name>
    <dbReference type="NCBI Taxonomy" id="637954"/>
    <lineage>
        <taxon>Eukaryota</taxon>
        <taxon>Metazoa</taxon>
        <taxon>Chordata</taxon>
        <taxon>Craniata</taxon>
        <taxon>Vertebrata</taxon>
        <taxon>Euteleostomi</taxon>
        <taxon>Actinopterygii</taxon>
        <taxon>Neopterygii</taxon>
        <taxon>Teleostei</taxon>
        <taxon>Neoteleostei</taxon>
        <taxon>Acanthomorphata</taxon>
        <taxon>Gobiaria</taxon>
        <taxon>Gobiiformes</taxon>
        <taxon>Gobioidei</taxon>
        <taxon>Gobiidae</taxon>
        <taxon>Gobiinae</taxon>
        <taxon>Knipowitschia</taxon>
    </lineage>
</organism>
<evidence type="ECO:0000313" key="3">
    <source>
        <dbReference type="Proteomes" id="UP001497482"/>
    </source>
</evidence>